<feature type="region of interest" description="Disordered" evidence="2">
    <location>
        <begin position="691"/>
        <end position="731"/>
    </location>
</feature>
<dbReference type="OrthoDB" id="273771at2759"/>
<dbReference type="Proteomes" id="UP000319731">
    <property type="component" value="Unassembled WGS sequence"/>
</dbReference>
<dbReference type="SMART" id="SM00320">
    <property type="entry name" value="WD40"/>
    <property type="match status" value="7"/>
</dbReference>
<dbReference type="AlphaFoldDB" id="A0A507C927"/>
<feature type="compositionally biased region" description="Basic and acidic residues" evidence="2">
    <location>
        <begin position="356"/>
        <end position="370"/>
    </location>
</feature>
<feature type="compositionally biased region" description="Low complexity" evidence="2">
    <location>
        <begin position="379"/>
        <end position="396"/>
    </location>
</feature>
<feature type="compositionally biased region" description="Low complexity" evidence="2">
    <location>
        <begin position="482"/>
        <end position="494"/>
    </location>
</feature>
<comment type="caution">
    <text evidence="3">The sequence shown here is derived from an EMBL/GenBank/DDBJ whole genome shotgun (WGS) entry which is preliminary data.</text>
</comment>
<feature type="compositionally biased region" description="Polar residues" evidence="2">
    <location>
        <begin position="691"/>
        <end position="707"/>
    </location>
</feature>
<dbReference type="GO" id="GO:0043161">
    <property type="term" value="P:proteasome-mediated ubiquitin-dependent protein catabolic process"/>
    <property type="evidence" value="ECO:0007669"/>
    <property type="project" value="TreeGrafter"/>
</dbReference>
<feature type="compositionally biased region" description="Low complexity" evidence="2">
    <location>
        <begin position="708"/>
        <end position="729"/>
    </location>
</feature>
<dbReference type="InterPro" id="IPR015943">
    <property type="entry name" value="WD40/YVTN_repeat-like_dom_sf"/>
</dbReference>
<evidence type="ECO:0000313" key="4">
    <source>
        <dbReference type="Proteomes" id="UP000319731"/>
    </source>
</evidence>
<keyword evidence="1" id="KW-0853">WD repeat</keyword>
<dbReference type="PANTHER" id="PTHR44080:SF1">
    <property type="entry name" value="E3 UBIQUITIN-PROTEIN LIGASE COP1"/>
    <property type="match status" value="1"/>
</dbReference>
<dbReference type="GO" id="GO:0061630">
    <property type="term" value="F:ubiquitin protein ligase activity"/>
    <property type="evidence" value="ECO:0007669"/>
    <property type="project" value="InterPro"/>
</dbReference>
<feature type="region of interest" description="Disordered" evidence="2">
    <location>
        <begin position="420"/>
        <end position="512"/>
    </location>
</feature>
<evidence type="ECO:0000256" key="1">
    <source>
        <dbReference type="PROSITE-ProRule" id="PRU00221"/>
    </source>
</evidence>
<feature type="region of interest" description="Disordered" evidence="2">
    <location>
        <begin position="1"/>
        <end position="23"/>
    </location>
</feature>
<protein>
    <submittedName>
        <fullName evidence="3">Uncharacterized protein</fullName>
    </submittedName>
</protein>
<sequence>MSGAGQAKKKQKTTSINTNPPKLDDDFQCPICREIITEAFMTKLSKLIEKHLAGTRNMIGSSSPAATKSLRGTLAPTAESHWSVNDINNILSSLLDRKRQLETTQKEIELELVSEFLKKAKQVKEDELTRVTRELEIIQTDLDVVSTQYSSTSFRRPDALSAMPMSSGGSIGSNGEVAQVPDGSGDAIVADADGRTRRKRRHSDIDDNEDESETASVASYPTDTTPNRIGIDLESSTSTLKLAKKQKERVFRHFDELVHTYFDSRMANLPTSVNKKSKDLTPLSRFSTDLYNFSRPSRLTVLAKIYYADNFHNPGSAIVSSIDYDRDDEFFATAGVLKRIKIFEFASIVSDYRDTVSSRDHVNDQTDERRRSRAGFITSASNNSSPSSSSHTATSPRARGLLGSTTVDDGVSRLRRVLSRIAPRNPGGGGNDDQDDIAGGASSTAAAEDDDQQQAAAIETDNSSAVDDEEEDDDDDDGASGSSRRPARPSQPAAFAVEDEDDDDVDLDRNDGLDNVPRYPVREVACRSKISCLSWNSYIKAQLASSDYEGLVSLWDVQNGSLLTSYDEHEKRTWSCDFSRVDPTRLASGGDDSRIKIWSTNQARSVMTIDSKANICAVKFNPEVGHQLAFGSADHNIHYYDLRNTAQALYVFKGHRKAVSYVKFPHRDTMLTASTDCTLRLWSLSQVGISSQPSMGPPSYLSNTTRHPGTSAASAPPPSSLLVPPMTSSNSNSMGPTGILNDPSMSNLKHIPGIPAGLDPLPPGCIRAFVGHTNEKNFVGLSVNSDSQFVACGSETNSVFVYWLHVGSPVVVYKFGNGVDPVTGEELADEDPAQFVSSVAYRRTHPNVLIAANSQGRVKVLEMV</sequence>
<dbReference type="SUPFAM" id="SSF50978">
    <property type="entry name" value="WD40 repeat-like"/>
    <property type="match status" value="1"/>
</dbReference>
<organism evidence="3 4">
    <name type="scientific">Synchytrium microbalum</name>
    <dbReference type="NCBI Taxonomy" id="1806994"/>
    <lineage>
        <taxon>Eukaryota</taxon>
        <taxon>Fungi</taxon>
        <taxon>Fungi incertae sedis</taxon>
        <taxon>Chytridiomycota</taxon>
        <taxon>Chytridiomycota incertae sedis</taxon>
        <taxon>Chytridiomycetes</taxon>
        <taxon>Synchytriales</taxon>
        <taxon>Synchytriaceae</taxon>
        <taxon>Synchytrium</taxon>
    </lineage>
</organism>
<keyword evidence="4" id="KW-1185">Reference proteome</keyword>
<feature type="region of interest" description="Disordered" evidence="2">
    <location>
        <begin position="153"/>
        <end position="231"/>
    </location>
</feature>
<dbReference type="PROSITE" id="PS50082">
    <property type="entry name" value="WD_REPEATS_2"/>
    <property type="match status" value="2"/>
</dbReference>
<feature type="compositionally biased region" description="Acidic residues" evidence="2">
    <location>
        <begin position="466"/>
        <end position="478"/>
    </location>
</feature>
<dbReference type="STRING" id="1806994.A0A507C927"/>
<feature type="repeat" description="WD" evidence="1">
    <location>
        <begin position="566"/>
        <end position="608"/>
    </location>
</feature>
<proteinExistence type="predicted"/>
<feature type="compositionally biased region" description="Polar residues" evidence="2">
    <location>
        <begin position="214"/>
        <end position="227"/>
    </location>
</feature>
<name>A0A507C927_9FUNG</name>
<dbReference type="EMBL" id="QEAO01000013">
    <property type="protein sequence ID" value="TPX34474.1"/>
    <property type="molecule type" value="Genomic_DNA"/>
</dbReference>
<dbReference type="RefSeq" id="XP_031025194.1">
    <property type="nucleotide sequence ID" value="XM_031168833.1"/>
</dbReference>
<dbReference type="InterPro" id="IPR036322">
    <property type="entry name" value="WD40_repeat_dom_sf"/>
</dbReference>
<evidence type="ECO:0000313" key="3">
    <source>
        <dbReference type="EMBL" id="TPX34474.1"/>
    </source>
</evidence>
<evidence type="ECO:0000256" key="2">
    <source>
        <dbReference type="SAM" id="MobiDB-lite"/>
    </source>
</evidence>
<feature type="compositionally biased region" description="Low complexity" evidence="2">
    <location>
        <begin position="437"/>
        <end position="446"/>
    </location>
</feature>
<dbReference type="Gene3D" id="2.130.10.10">
    <property type="entry name" value="YVTN repeat-like/Quinoprotein amine dehydrogenase"/>
    <property type="match status" value="3"/>
</dbReference>
<feature type="region of interest" description="Disordered" evidence="2">
    <location>
        <begin position="356"/>
        <end position="406"/>
    </location>
</feature>
<feature type="repeat" description="WD" evidence="1">
    <location>
        <begin position="652"/>
        <end position="685"/>
    </location>
</feature>
<accession>A0A507C927</accession>
<dbReference type="Pfam" id="PF00400">
    <property type="entry name" value="WD40"/>
    <property type="match status" value="3"/>
</dbReference>
<dbReference type="PROSITE" id="PS50294">
    <property type="entry name" value="WD_REPEATS_REGION"/>
    <property type="match status" value="1"/>
</dbReference>
<reference evidence="3 4" key="1">
    <citation type="journal article" date="2019" name="Sci. Rep.">
        <title>Comparative genomics of chytrid fungi reveal insights into the obligate biotrophic and pathogenic lifestyle of Synchytrium endobioticum.</title>
        <authorList>
            <person name="van de Vossenberg B.T.L.H."/>
            <person name="Warris S."/>
            <person name="Nguyen H.D.T."/>
            <person name="van Gent-Pelzer M.P.E."/>
            <person name="Joly D.L."/>
            <person name="van de Geest H.C."/>
            <person name="Bonants P.J.M."/>
            <person name="Smith D.S."/>
            <person name="Levesque C.A."/>
            <person name="van der Lee T.A.J."/>
        </authorList>
    </citation>
    <scope>NUCLEOTIDE SEQUENCE [LARGE SCALE GENOMIC DNA]</scope>
    <source>
        <strain evidence="3 4">JEL517</strain>
    </source>
</reference>
<dbReference type="GeneID" id="42004130"/>
<dbReference type="InterPro" id="IPR001680">
    <property type="entry name" value="WD40_rpt"/>
</dbReference>
<feature type="compositionally biased region" description="Acidic residues" evidence="2">
    <location>
        <begin position="497"/>
        <end position="506"/>
    </location>
</feature>
<dbReference type="InterPro" id="IPR042755">
    <property type="entry name" value="COP1"/>
</dbReference>
<dbReference type="PANTHER" id="PTHR44080">
    <property type="entry name" value="E3 UBIQUITIN-PROTEIN LIGASE COP1"/>
    <property type="match status" value="1"/>
</dbReference>
<gene>
    <name evidence="3" type="ORF">SmJEL517_g02905</name>
</gene>